<dbReference type="Pfam" id="PF06271">
    <property type="entry name" value="RDD"/>
    <property type="match status" value="1"/>
</dbReference>
<feature type="transmembrane region" description="Helical" evidence="6">
    <location>
        <begin position="54"/>
        <end position="76"/>
    </location>
</feature>
<proteinExistence type="predicted"/>
<reference evidence="8 9" key="1">
    <citation type="submission" date="2016-07" db="EMBL/GenBank/DDBJ databases">
        <authorList>
            <person name="Townsley L."/>
            <person name="Shank E.A."/>
        </authorList>
    </citation>
    <scope>NUCLEOTIDE SEQUENCE [LARGE SCALE GENOMIC DNA]</scope>
    <source>
        <strain evidence="8 9">CH01</strain>
    </source>
</reference>
<sequence length="155" mass="17626">MESHTKLASRSSRLLAILVDGFITFLFIFVISIITGMTKFSAFFNPNRVDKFDIGSSILSIISIIIVFILIPTFVWKGQTIGKRWLNIAVVKIGDQEVNLKTMIIREIFFILGYIKIPYFSLLVGCVAFIDPFFIFSSERRTLHDLIANTIVIDV</sequence>
<evidence type="ECO:0000256" key="3">
    <source>
        <dbReference type="ARBA" id="ARBA00022692"/>
    </source>
</evidence>
<dbReference type="InterPro" id="IPR051791">
    <property type="entry name" value="Pra-immunoreactive"/>
</dbReference>
<dbReference type="EMBL" id="MDKC01000023">
    <property type="protein sequence ID" value="ODG91409.1"/>
    <property type="molecule type" value="Genomic_DNA"/>
</dbReference>
<feature type="transmembrane region" description="Helical" evidence="6">
    <location>
        <begin position="12"/>
        <end position="34"/>
    </location>
</feature>
<comment type="caution">
    <text evidence="8">The sequence shown here is derived from an EMBL/GenBank/DDBJ whole genome shotgun (WGS) entry which is preliminary data.</text>
</comment>
<comment type="subcellular location">
    <subcellularLocation>
        <location evidence="1">Cell membrane</location>
        <topology evidence="1">Multi-pass membrane protein</topology>
    </subcellularLocation>
</comment>
<evidence type="ECO:0000256" key="6">
    <source>
        <dbReference type="SAM" id="Phobius"/>
    </source>
</evidence>
<name>A0ABX2ZSF8_9BACI</name>
<dbReference type="InterPro" id="IPR010432">
    <property type="entry name" value="RDD"/>
</dbReference>
<dbReference type="PANTHER" id="PTHR36115">
    <property type="entry name" value="PROLINE-RICH ANTIGEN HOMOLOG-RELATED"/>
    <property type="match status" value="1"/>
</dbReference>
<keyword evidence="4 6" id="KW-1133">Transmembrane helix</keyword>
<feature type="domain" description="RDD" evidence="7">
    <location>
        <begin position="8"/>
        <end position="149"/>
    </location>
</feature>
<organism evidence="8 9">
    <name type="scientific">Gottfriedia luciferensis</name>
    <dbReference type="NCBI Taxonomy" id="178774"/>
    <lineage>
        <taxon>Bacteria</taxon>
        <taxon>Bacillati</taxon>
        <taxon>Bacillota</taxon>
        <taxon>Bacilli</taxon>
        <taxon>Bacillales</taxon>
        <taxon>Bacillaceae</taxon>
        <taxon>Gottfriedia</taxon>
    </lineage>
</organism>
<keyword evidence="3 6" id="KW-0812">Transmembrane</keyword>
<feature type="transmembrane region" description="Helical" evidence="6">
    <location>
        <begin position="108"/>
        <end position="130"/>
    </location>
</feature>
<keyword evidence="2" id="KW-1003">Cell membrane</keyword>
<dbReference type="RefSeq" id="WP_069034185.1">
    <property type="nucleotide sequence ID" value="NZ_MDKC01000023.1"/>
</dbReference>
<accession>A0ABX2ZSF8</accession>
<keyword evidence="9" id="KW-1185">Reference proteome</keyword>
<evidence type="ECO:0000313" key="9">
    <source>
        <dbReference type="Proteomes" id="UP000094580"/>
    </source>
</evidence>
<gene>
    <name evidence="8" type="ORF">BED47_07045</name>
</gene>
<protein>
    <recommendedName>
        <fullName evidence="7">RDD domain-containing protein</fullName>
    </recommendedName>
</protein>
<evidence type="ECO:0000256" key="5">
    <source>
        <dbReference type="ARBA" id="ARBA00023136"/>
    </source>
</evidence>
<dbReference type="PANTHER" id="PTHR36115:SF6">
    <property type="entry name" value="PROLINE-RICH ANTIGEN HOMOLOG"/>
    <property type="match status" value="1"/>
</dbReference>
<evidence type="ECO:0000313" key="8">
    <source>
        <dbReference type="EMBL" id="ODG91409.1"/>
    </source>
</evidence>
<keyword evidence="5 6" id="KW-0472">Membrane</keyword>
<evidence type="ECO:0000256" key="1">
    <source>
        <dbReference type="ARBA" id="ARBA00004651"/>
    </source>
</evidence>
<evidence type="ECO:0000259" key="7">
    <source>
        <dbReference type="Pfam" id="PF06271"/>
    </source>
</evidence>
<evidence type="ECO:0000256" key="2">
    <source>
        <dbReference type="ARBA" id="ARBA00022475"/>
    </source>
</evidence>
<evidence type="ECO:0000256" key="4">
    <source>
        <dbReference type="ARBA" id="ARBA00022989"/>
    </source>
</evidence>
<dbReference type="Proteomes" id="UP000094580">
    <property type="component" value="Unassembled WGS sequence"/>
</dbReference>